<dbReference type="EMBL" id="WHJH01000010">
    <property type="protein sequence ID" value="NHZ89624.1"/>
    <property type="molecule type" value="Genomic_DNA"/>
</dbReference>
<evidence type="ECO:0000313" key="1">
    <source>
        <dbReference type="EMBL" id="NHZ89624.1"/>
    </source>
</evidence>
<name>A0ABX0NS77_9BURK</name>
<proteinExistence type="predicted"/>
<sequence length="172" mass="18055">MNKMNVVAFQATSHVLGAATRSTQPDQALTVEDVVANGIVVRDTQNAGLQALIDKSHLMIALVDYDTRLLYRPQLFALTDDLRAEQQSDGAALAVVLDGISITVTLPLTTPSDIEVFVHLTGGALAEPALRAVPIPKASAVGMVSLVLGAGSYTVVILAPGYTPRIVTEPVP</sequence>
<protein>
    <submittedName>
        <fullName evidence="1">Uncharacterized protein</fullName>
    </submittedName>
</protein>
<reference evidence="1 2" key="1">
    <citation type="submission" date="2019-10" db="EMBL/GenBank/DDBJ databases">
        <title>Taxonomy of Antarctic Massilia spp.: description of Massilia rubra sp. nov., Massilia aquatica sp. nov., Massilia mucilaginosa sp. nov., Massilia frigida sp. nov. isolated from streams, lakes and regoliths.</title>
        <authorList>
            <person name="Holochova P."/>
            <person name="Sedlacek I."/>
            <person name="Kralova S."/>
            <person name="Maslanova I."/>
            <person name="Busse H.-J."/>
            <person name="Stankova E."/>
            <person name="Vrbovska V."/>
            <person name="Kovarovic V."/>
            <person name="Bartak M."/>
            <person name="Svec P."/>
            <person name="Pantucek R."/>
        </authorList>
    </citation>
    <scope>NUCLEOTIDE SEQUENCE [LARGE SCALE GENOMIC DNA]</scope>
    <source>
        <strain evidence="1 2">CCM 8733</strain>
    </source>
</reference>
<dbReference type="RefSeq" id="WP_166874446.1">
    <property type="nucleotide sequence ID" value="NZ_WHJH01000010.1"/>
</dbReference>
<accession>A0ABX0NS77</accession>
<dbReference type="Proteomes" id="UP000609726">
    <property type="component" value="Unassembled WGS sequence"/>
</dbReference>
<organism evidence="1 2">
    <name type="scientific">Massilia mucilaginosa</name>
    <dbReference type="NCBI Taxonomy" id="2609282"/>
    <lineage>
        <taxon>Bacteria</taxon>
        <taxon>Pseudomonadati</taxon>
        <taxon>Pseudomonadota</taxon>
        <taxon>Betaproteobacteria</taxon>
        <taxon>Burkholderiales</taxon>
        <taxon>Oxalobacteraceae</taxon>
        <taxon>Telluria group</taxon>
        <taxon>Massilia</taxon>
    </lineage>
</organism>
<gene>
    <name evidence="1" type="ORF">F2P45_11455</name>
</gene>
<evidence type="ECO:0000313" key="2">
    <source>
        <dbReference type="Proteomes" id="UP000609726"/>
    </source>
</evidence>
<comment type="caution">
    <text evidence="1">The sequence shown here is derived from an EMBL/GenBank/DDBJ whole genome shotgun (WGS) entry which is preliminary data.</text>
</comment>
<keyword evidence="2" id="KW-1185">Reference proteome</keyword>